<dbReference type="RefSeq" id="XP_062772862.1">
    <property type="nucleotide sequence ID" value="XM_062916811.1"/>
</dbReference>
<dbReference type="GeneID" id="87937155"/>
<keyword evidence="2" id="KW-1185">Reference proteome</keyword>
<dbReference type="EMBL" id="CP137305">
    <property type="protein sequence ID" value="WQF75638.1"/>
    <property type="molecule type" value="Genomic_DNA"/>
</dbReference>
<evidence type="ECO:0000313" key="2">
    <source>
        <dbReference type="Proteomes" id="UP001322277"/>
    </source>
</evidence>
<gene>
    <name evidence="1" type="ORF">CDEST_00652</name>
</gene>
<sequence length="116" mass="12666">MTPNPVATFRSLTVPTSRIRCIVLVPGWGNQHGLGNGVCFDGRVPDTAQSQLRNDRVQIDLLRESVAIIGHSPGCKSSPPKLEIRESVRSEGKPRVFVCRGIEPGAVTLLLIRIVR</sequence>
<protein>
    <submittedName>
        <fullName evidence="1">Uncharacterized protein</fullName>
    </submittedName>
</protein>
<dbReference type="AlphaFoldDB" id="A0AAX4HY10"/>
<reference evidence="2" key="1">
    <citation type="journal article" date="2023" name="bioRxiv">
        <title>Complete genome of the Medicago anthracnose fungus, Colletotrichum destructivum, reveals a mini-chromosome-like region within a core chromosome.</title>
        <authorList>
            <person name="Lapalu N."/>
            <person name="Simon A."/>
            <person name="Lu A."/>
            <person name="Plaumann P.-L."/>
            <person name="Amselem J."/>
            <person name="Pigne S."/>
            <person name="Auger A."/>
            <person name="Koch C."/>
            <person name="Dallery J.-F."/>
            <person name="O'Connell R.J."/>
        </authorList>
    </citation>
    <scope>NUCLEOTIDE SEQUENCE [LARGE SCALE GENOMIC DNA]</scope>
    <source>
        <strain evidence="2">CBS 520.97</strain>
    </source>
</reference>
<proteinExistence type="predicted"/>
<evidence type="ECO:0000313" key="1">
    <source>
        <dbReference type="EMBL" id="WQF75638.1"/>
    </source>
</evidence>
<organism evidence="1 2">
    <name type="scientific">Colletotrichum destructivum</name>
    <dbReference type="NCBI Taxonomy" id="34406"/>
    <lineage>
        <taxon>Eukaryota</taxon>
        <taxon>Fungi</taxon>
        <taxon>Dikarya</taxon>
        <taxon>Ascomycota</taxon>
        <taxon>Pezizomycotina</taxon>
        <taxon>Sordariomycetes</taxon>
        <taxon>Hypocreomycetidae</taxon>
        <taxon>Glomerellales</taxon>
        <taxon>Glomerellaceae</taxon>
        <taxon>Colletotrichum</taxon>
        <taxon>Colletotrichum destructivum species complex</taxon>
    </lineage>
</organism>
<accession>A0AAX4HY10</accession>
<dbReference type="Proteomes" id="UP001322277">
    <property type="component" value="Chromosome 1"/>
</dbReference>
<name>A0AAX4HY10_9PEZI</name>
<dbReference type="KEGG" id="cdet:87937155"/>